<protein>
    <submittedName>
        <fullName evidence="1">Spore coat protein D</fullName>
    </submittedName>
</protein>
<dbReference type="Proteomes" id="UP000273811">
    <property type="component" value="Unassembled WGS sequence"/>
</dbReference>
<keyword evidence="2" id="KW-1185">Reference proteome</keyword>
<organism evidence="1 2">
    <name type="scientific">Siminovitchia fortis</name>
    <dbReference type="NCBI Taxonomy" id="254758"/>
    <lineage>
        <taxon>Bacteria</taxon>
        <taxon>Bacillati</taxon>
        <taxon>Bacillota</taxon>
        <taxon>Bacilli</taxon>
        <taxon>Bacillales</taxon>
        <taxon>Bacillaceae</taxon>
        <taxon>Siminovitchia</taxon>
    </lineage>
</organism>
<accession>A0A443ING7</accession>
<dbReference type="EMBL" id="QYTU02000033">
    <property type="protein sequence ID" value="RWR06962.1"/>
    <property type="molecule type" value="Genomic_DNA"/>
</dbReference>
<sequence length="65" mass="8059">MFPHNRPIHCPPRYRVHNRFVHRPQPIIHPVVHVNRLHIVDVPKHIHRPVIRNEIVRHRPPFRCW</sequence>
<dbReference type="OrthoDB" id="1799558at2"/>
<evidence type="ECO:0000313" key="2">
    <source>
        <dbReference type="Proteomes" id="UP000273811"/>
    </source>
</evidence>
<gene>
    <name evidence="1" type="ORF">D4N35_013570</name>
</gene>
<comment type="caution">
    <text evidence="1">The sequence shown here is derived from an EMBL/GenBank/DDBJ whole genome shotgun (WGS) entry which is preliminary data.</text>
</comment>
<proteinExistence type="predicted"/>
<evidence type="ECO:0000313" key="1">
    <source>
        <dbReference type="EMBL" id="RWR06962.1"/>
    </source>
</evidence>
<dbReference type="AlphaFoldDB" id="A0A443ING7"/>
<name>A0A443ING7_9BACI</name>
<reference evidence="1" key="1">
    <citation type="submission" date="2018-12" db="EMBL/GenBank/DDBJ databases">
        <authorList>
            <person name="Sun L."/>
            <person name="Chen Z."/>
        </authorList>
    </citation>
    <scope>NUCLEOTIDE SEQUENCE [LARGE SCALE GENOMIC DNA]</scope>
    <source>
        <strain evidence="1">DSM 16012</strain>
    </source>
</reference>